<dbReference type="EMBL" id="BJMU01000030">
    <property type="protein sequence ID" value="GEB84079.1"/>
    <property type="molecule type" value="Genomic_DNA"/>
</dbReference>
<feature type="domain" description="TIR" evidence="1">
    <location>
        <begin position="4"/>
        <end position="97"/>
    </location>
</feature>
<accession>A0A4Y3TRH7</accession>
<organism evidence="2 3">
    <name type="scientific">Acetobacter orleanensis</name>
    <dbReference type="NCBI Taxonomy" id="104099"/>
    <lineage>
        <taxon>Bacteria</taxon>
        <taxon>Pseudomonadati</taxon>
        <taxon>Pseudomonadota</taxon>
        <taxon>Alphaproteobacteria</taxon>
        <taxon>Acetobacterales</taxon>
        <taxon>Acetobacteraceae</taxon>
        <taxon>Acetobacter</taxon>
    </lineage>
</organism>
<comment type="caution">
    <text evidence="2">The sequence shown here is derived from an EMBL/GenBank/DDBJ whole genome shotgun (WGS) entry which is preliminary data.</text>
</comment>
<name>A0A4Y3TRH7_9PROT</name>
<reference evidence="2 3" key="1">
    <citation type="submission" date="2019-06" db="EMBL/GenBank/DDBJ databases">
        <title>Whole genome shotgun sequence of Acetobacter orleanensis NBRC 13752.</title>
        <authorList>
            <person name="Hosoyama A."/>
            <person name="Uohara A."/>
            <person name="Ohji S."/>
            <person name="Ichikawa N."/>
        </authorList>
    </citation>
    <scope>NUCLEOTIDE SEQUENCE [LARGE SCALE GENOMIC DNA]</scope>
    <source>
        <strain evidence="2 3">NBRC 13752</strain>
    </source>
</reference>
<gene>
    <name evidence="2" type="ORF">AOR01nite_25560</name>
</gene>
<dbReference type="RefSeq" id="WP_048836610.1">
    <property type="nucleotide sequence ID" value="NZ_BJMU01000030.1"/>
</dbReference>
<evidence type="ECO:0000313" key="3">
    <source>
        <dbReference type="Proteomes" id="UP000317617"/>
    </source>
</evidence>
<protein>
    <recommendedName>
        <fullName evidence="1">TIR domain-containing protein</fullName>
    </recommendedName>
</protein>
<dbReference type="GO" id="GO:0007165">
    <property type="term" value="P:signal transduction"/>
    <property type="evidence" value="ECO:0007669"/>
    <property type="project" value="InterPro"/>
</dbReference>
<keyword evidence="3" id="KW-1185">Reference proteome</keyword>
<dbReference type="Proteomes" id="UP000317617">
    <property type="component" value="Unassembled WGS sequence"/>
</dbReference>
<dbReference type="SUPFAM" id="SSF52200">
    <property type="entry name" value="Toll/Interleukin receptor TIR domain"/>
    <property type="match status" value="1"/>
</dbReference>
<evidence type="ECO:0000259" key="1">
    <source>
        <dbReference type="Pfam" id="PF13676"/>
    </source>
</evidence>
<proteinExistence type="predicted"/>
<sequence length="262" mass="29455">MTTVFISHITRENKIASSLKSEIDDSLLGGVQVFQSSDPNSIGMGDNWLKVIDQNLNTCDALILLVSPESVDRPWINFEFGAAWARRISVIPIVHSGMTLGKLPIPMSLQQGFELTNTQGMQGLIGKLAGLANLRAPVRNYEKFCSDVKRLEDISYKYREALIEIKSIDEEVYKFLCELKVEAGQFFPRQYPERIFEKMRESFDALKSGGFIEYEYGGVGPTDARGIRTHGMIMSTRGNFGYLGVLVKPLFIDLKNEVQKSQ</sequence>
<dbReference type="Pfam" id="PF13676">
    <property type="entry name" value="TIR_2"/>
    <property type="match status" value="1"/>
</dbReference>
<evidence type="ECO:0000313" key="2">
    <source>
        <dbReference type="EMBL" id="GEB84079.1"/>
    </source>
</evidence>
<dbReference type="InterPro" id="IPR035897">
    <property type="entry name" value="Toll_tir_struct_dom_sf"/>
</dbReference>
<dbReference type="AlphaFoldDB" id="A0A4Y3TRH7"/>
<dbReference type="InterPro" id="IPR000157">
    <property type="entry name" value="TIR_dom"/>
</dbReference>
<dbReference type="Gene3D" id="3.40.50.10140">
    <property type="entry name" value="Toll/interleukin-1 receptor homology (TIR) domain"/>
    <property type="match status" value="1"/>
</dbReference>
<dbReference type="OrthoDB" id="7285215at2"/>